<evidence type="ECO:0000313" key="7">
    <source>
        <dbReference type="Proteomes" id="UP000321328"/>
    </source>
</evidence>
<sequence>MGHVEDRWWNDSTDPTTGKPVKARTERHGRGSRYRVRYLDPDGRERSKSFPDRQKKAAEDFLVRIESDKQRGAYIHPDAGRVTFGDYARTWLASQTFDASTRDSVTWRLNAQILPIFERRELGAIRPTDVRTWIRGMQDREVAASYQAGCFAHLAAILSAAVDDKLIRENPCHARTVVRPRPVAPKIVPWSRARVAAMRLAMAERYKIAIVLGAGLGLRQGEMFGVSPEDFDRDAGVLHVVRQVRVVAGKQVFALPKRNKTRDVPVAASVLRLLDEHIERFPPPAVTLPWRIPSGTPTTVRLLLTTDDGRPLWRNKFNERVWNPARRAAGVTTPTRQDGTHALRHHFASVLLDAGESIKALSEYLGHHDAGFTLRTYTHLMPNSAERTRRAIDGLFGGTDPGRDGPQTAQDVESAL</sequence>
<dbReference type="CDD" id="cd01189">
    <property type="entry name" value="INT_ICEBs1_C_like"/>
    <property type="match status" value="1"/>
</dbReference>
<keyword evidence="3" id="KW-0233">DNA recombination</keyword>
<protein>
    <recommendedName>
        <fullName evidence="5">Tyr recombinase domain-containing protein</fullName>
    </recommendedName>
</protein>
<comment type="caution">
    <text evidence="6">The sequence shown here is derived from an EMBL/GenBank/DDBJ whole genome shotgun (WGS) entry which is preliminary data.</text>
</comment>
<name>A0A511D483_9PSEU</name>
<dbReference type="Proteomes" id="UP000321328">
    <property type="component" value="Unassembled WGS sequence"/>
</dbReference>
<gene>
    <name evidence="6" type="ORF">PA7_34280</name>
</gene>
<dbReference type="SUPFAM" id="SSF56349">
    <property type="entry name" value="DNA breaking-rejoining enzymes"/>
    <property type="match status" value="1"/>
</dbReference>
<comment type="similarity">
    <text evidence="1">Belongs to the 'phage' integrase family.</text>
</comment>
<feature type="region of interest" description="Disordered" evidence="4">
    <location>
        <begin position="393"/>
        <end position="416"/>
    </location>
</feature>
<proteinExistence type="inferred from homology"/>
<dbReference type="PROSITE" id="PS51898">
    <property type="entry name" value="TYR_RECOMBINASE"/>
    <property type="match status" value="1"/>
</dbReference>
<keyword evidence="2" id="KW-0238">DNA-binding</keyword>
<dbReference type="Gene3D" id="1.10.443.10">
    <property type="entry name" value="Intergrase catalytic core"/>
    <property type="match status" value="1"/>
</dbReference>
<evidence type="ECO:0000256" key="2">
    <source>
        <dbReference type="ARBA" id="ARBA00023125"/>
    </source>
</evidence>
<dbReference type="RefSeq" id="WP_028929783.1">
    <property type="nucleotide sequence ID" value="NZ_AUII01000006.1"/>
</dbReference>
<dbReference type="InterPro" id="IPR013762">
    <property type="entry name" value="Integrase-like_cat_sf"/>
</dbReference>
<dbReference type="GO" id="GO:0006310">
    <property type="term" value="P:DNA recombination"/>
    <property type="evidence" value="ECO:0007669"/>
    <property type="project" value="UniProtKB-KW"/>
</dbReference>
<evidence type="ECO:0000313" key="6">
    <source>
        <dbReference type="EMBL" id="GEL19591.1"/>
    </source>
</evidence>
<dbReference type="InterPro" id="IPR010998">
    <property type="entry name" value="Integrase_recombinase_N"/>
</dbReference>
<keyword evidence="7" id="KW-1185">Reference proteome</keyword>
<dbReference type="PANTHER" id="PTHR30349">
    <property type="entry name" value="PHAGE INTEGRASE-RELATED"/>
    <property type="match status" value="1"/>
</dbReference>
<feature type="domain" description="Tyr recombinase" evidence="5">
    <location>
        <begin position="185"/>
        <end position="393"/>
    </location>
</feature>
<dbReference type="InterPro" id="IPR002104">
    <property type="entry name" value="Integrase_catalytic"/>
</dbReference>
<evidence type="ECO:0000256" key="1">
    <source>
        <dbReference type="ARBA" id="ARBA00008857"/>
    </source>
</evidence>
<dbReference type="Pfam" id="PF00589">
    <property type="entry name" value="Phage_integrase"/>
    <property type="match status" value="1"/>
</dbReference>
<dbReference type="GO" id="GO:0003677">
    <property type="term" value="F:DNA binding"/>
    <property type="evidence" value="ECO:0007669"/>
    <property type="project" value="UniProtKB-KW"/>
</dbReference>
<dbReference type="InterPro" id="IPR050090">
    <property type="entry name" value="Tyrosine_recombinase_XerCD"/>
</dbReference>
<evidence type="ECO:0000259" key="5">
    <source>
        <dbReference type="PROSITE" id="PS51898"/>
    </source>
</evidence>
<accession>A0A511D483</accession>
<evidence type="ECO:0000256" key="3">
    <source>
        <dbReference type="ARBA" id="ARBA00023172"/>
    </source>
</evidence>
<feature type="region of interest" description="Disordered" evidence="4">
    <location>
        <begin position="1"/>
        <end position="33"/>
    </location>
</feature>
<feature type="compositionally biased region" description="Polar residues" evidence="4">
    <location>
        <begin position="407"/>
        <end position="416"/>
    </location>
</feature>
<dbReference type="EMBL" id="BJVI01000041">
    <property type="protein sequence ID" value="GEL19591.1"/>
    <property type="molecule type" value="Genomic_DNA"/>
</dbReference>
<dbReference type="InterPro" id="IPR011010">
    <property type="entry name" value="DNA_brk_join_enz"/>
</dbReference>
<organism evidence="6 7">
    <name type="scientific">Pseudonocardia asaccharolytica DSM 44247 = NBRC 16224</name>
    <dbReference type="NCBI Taxonomy" id="1123024"/>
    <lineage>
        <taxon>Bacteria</taxon>
        <taxon>Bacillati</taxon>
        <taxon>Actinomycetota</taxon>
        <taxon>Actinomycetes</taxon>
        <taxon>Pseudonocardiales</taxon>
        <taxon>Pseudonocardiaceae</taxon>
        <taxon>Pseudonocardia</taxon>
    </lineage>
</organism>
<dbReference type="AlphaFoldDB" id="A0A511D483"/>
<dbReference type="OrthoDB" id="1822491at2"/>
<evidence type="ECO:0000256" key="4">
    <source>
        <dbReference type="SAM" id="MobiDB-lite"/>
    </source>
</evidence>
<dbReference type="Gene3D" id="1.10.150.130">
    <property type="match status" value="1"/>
</dbReference>
<reference evidence="6 7" key="1">
    <citation type="submission" date="2019-07" db="EMBL/GenBank/DDBJ databases">
        <title>Whole genome shotgun sequence of Pseudonocardia asaccharolytica NBRC 16224.</title>
        <authorList>
            <person name="Hosoyama A."/>
            <person name="Uohara A."/>
            <person name="Ohji S."/>
            <person name="Ichikawa N."/>
        </authorList>
    </citation>
    <scope>NUCLEOTIDE SEQUENCE [LARGE SCALE GENOMIC DNA]</scope>
    <source>
        <strain evidence="6 7">NBRC 16224</strain>
    </source>
</reference>
<dbReference type="GO" id="GO:0015074">
    <property type="term" value="P:DNA integration"/>
    <property type="evidence" value="ECO:0007669"/>
    <property type="project" value="InterPro"/>
</dbReference>
<dbReference type="STRING" id="1123024.GCA_000423625_01864"/>
<dbReference type="PANTHER" id="PTHR30349:SF64">
    <property type="entry name" value="PROPHAGE INTEGRASE INTD-RELATED"/>
    <property type="match status" value="1"/>
</dbReference>